<gene>
    <name evidence="1" type="ORF">WN51_05184</name>
</gene>
<keyword evidence="2" id="KW-1185">Reference proteome</keyword>
<dbReference type="AlphaFoldDB" id="A0A0M8ZU97"/>
<sequence length="89" mass="10367">MRNEVRPPPACRKLRGDNDERRAKETSFFRFSPLFLYPFEHRYSGKTRTFASFARYYHVASGSFLAFSSITALSGLRDLQLRGKLIFNP</sequence>
<evidence type="ECO:0000313" key="1">
    <source>
        <dbReference type="EMBL" id="KOX69629.1"/>
    </source>
</evidence>
<proteinExistence type="predicted"/>
<accession>A0A0M8ZU97</accession>
<name>A0A0M8ZU97_9HYME</name>
<dbReference type="Proteomes" id="UP000053105">
    <property type="component" value="Unassembled WGS sequence"/>
</dbReference>
<evidence type="ECO:0000313" key="2">
    <source>
        <dbReference type="Proteomes" id="UP000053105"/>
    </source>
</evidence>
<organism evidence="1 2">
    <name type="scientific">Melipona quadrifasciata</name>
    <dbReference type="NCBI Taxonomy" id="166423"/>
    <lineage>
        <taxon>Eukaryota</taxon>
        <taxon>Metazoa</taxon>
        <taxon>Ecdysozoa</taxon>
        <taxon>Arthropoda</taxon>
        <taxon>Hexapoda</taxon>
        <taxon>Insecta</taxon>
        <taxon>Pterygota</taxon>
        <taxon>Neoptera</taxon>
        <taxon>Endopterygota</taxon>
        <taxon>Hymenoptera</taxon>
        <taxon>Apocrita</taxon>
        <taxon>Aculeata</taxon>
        <taxon>Apoidea</taxon>
        <taxon>Anthophila</taxon>
        <taxon>Apidae</taxon>
        <taxon>Melipona</taxon>
    </lineage>
</organism>
<reference evidence="1 2" key="1">
    <citation type="submission" date="2015-07" db="EMBL/GenBank/DDBJ databases">
        <title>The genome of Melipona quadrifasciata.</title>
        <authorList>
            <person name="Pan H."/>
            <person name="Kapheim K."/>
        </authorList>
    </citation>
    <scope>NUCLEOTIDE SEQUENCE [LARGE SCALE GENOMIC DNA]</scope>
    <source>
        <strain evidence="1">0111107301</strain>
        <tissue evidence="1">Whole body</tissue>
    </source>
</reference>
<dbReference type="EMBL" id="KQ435885">
    <property type="protein sequence ID" value="KOX69629.1"/>
    <property type="molecule type" value="Genomic_DNA"/>
</dbReference>
<protein>
    <submittedName>
        <fullName evidence="1">Uncharacterized protein</fullName>
    </submittedName>
</protein>